<comment type="caution">
    <text evidence="3">The sequence shown here is derived from an EMBL/GenBank/DDBJ whole genome shotgun (WGS) entry which is preliminary data.</text>
</comment>
<dbReference type="RefSeq" id="WP_183498587.1">
    <property type="nucleotide sequence ID" value="NZ_BAABCO010000003.1"/>
</dbReference>
<dbReference type="SUPFAM" id="SSF110395">
    <property type="entry name" value="CutC-like"/>
    <property type="match status" value="1"/>
</dbReference>
<dbReference type="EMBL" id="JACIFH010000001">
    <property type="protein sequence ID" value="MBB4138861.1"/>
    <property type="molecule type" value="Genomic_DNA"/>
</dbReference>
<dbReference type="PANTHER" id="PTHR12598:SF0">
    <property type="entry name" value="COPPER HOMEOSTASIS PROTEIN CUTC HOMOLOG"/>
    <property type="match status" value="1"/>
</dbReference>
<dbReference type="GO" id="GO:0005507">
    <property type="term" value="F:copper ion binding"/>
    <property type="evidence" value="ECO:0007669"/>
    <property type="project" value="TreeGrafter"/>
</dbReference>
<keyword evidence="4" id="KW-1185">Reference proteome</keyword>
<evidence type="ECO:0000313" key="3">
    <source>
        <dbReference type="EMBL" id="MBB4138861.1"/>
    </source>
</evidence>
<comment type="subcellular location">
    <subcellularLocation>
        <location evidence="2">Cytoplasm</location>
    </subcellularLocation>
</comment>
<comment type="caution">
    <text evidence="2">Once thought to be involved in copper homeostasis, experiments in E.coli have shown this is not the case.</text>
</comment>
<evidence type="ECO:0000256" key="1">
    <source>
        <dbReference type="ARBA" id="ARBA00007768"/>
    </source>
</evidence>
<evidence type="ECO:0000256" key="2">
    <source>
        <dbReference type="HAMAP-Rule" id="MF_00795"/>
    </source>
</evidence>
<dbReference type="InterPro" id="IPR036822">
    <property type="entry name" value="CutC-like_dom_sf"/>
</dbReference>
<dbReference type="AlphaFoldDB" id="A0AA40SME2"/>
<dbReference type="Pfam" id="PF03932">
    <property type="entry name" value="CutC"/>
    <property type="match status" value="1"/>
</dbReference>
<keyword evidence="2" id="KW-0963">Cytoplasm</keyword>
<sequence length="245" mass="24168">MTVIVEIAVQDAGGARAAVDAGADRLELCQALTFGGLTPSIGLIEAAAAAVGGERLNVLIRPRGGGFVYDAGEVALVAADIVAAVRAGAGGVVVGALNRDGLLDRDALRRWRDAAGPAEVVFHRAIDASAQPADVFDALCEEGVDRVLTSGGAPRSVAGVDRLAEFVRRGGDRIEVMAGGGVVPDDIPAIIGAGVAAVHLSARGRAGLDLAAGPGGGADGYDVTDPAVVAAAVAAARGAAATLKP</sequence>
<dbReference type="PANTHER" id="PTHR12598">
    <property type="entry name" value="COPPER HOMEOSTASIS PROTEIN CUTC"/>
    <property type="match status" value="1"/>
</dbReference>
<dbReference type="Gene3D" id="3.20.20.380">
    <property type="entry name" value="Copper homeostasis (CutC) domain"/>
    <property type="match status" value="1"/>
</dbReference>
<dbReference type="GO" id="GO:0005737">
    <property type="term" value="C:cytoplasm"/>
    <property type="evidence" value="ECO:0007669"/>
    <property type="project" value="UniProtKB-SubCell"/>
</dbReference>
<name>A0AA40SME2_9MICO</name>
<dbReference type="InterPro" id="IPR005627">
    <property type="entry name" value="CutC-like"/>
</dbReference>
<organism evidence="3 4">
    <name type="scientific">Microbacterium invictum</name>
    <dbReference type="NCBI Taxonomy" id="515415"/>
    <lineage>
        <taxon>Bacteria</taxon>
        <taxon>Bacillati</taxon>
        <taxon>Actinomycetota</taxon>
        <taxon>Actinomycetes</taxon>
        <taxon>Micrococcales</taxon>
        <taxon>Microbacteriaceae</taxon>
        <taxon>Microbacterium</taxon>
    </lineage>
</organism>
<protein>
    <recommendedName>
        <fullName evidence="2">PF03932 family protein CutC</fullName>
    </recommendedName>
</protein>
<dbReference type="Proteomes" id="UP000549113">
    <property type="component" value="Unassembled WGS sequence"/>
</dbReference>
<evidence type="ECO:0000313" key="4">
    <source>
        <dbReference type="Proteomes" id="UP000549113"/>
    </source>
</evidence>
<gene>
    <name evidence="2" type="primary">cutC</name>
    <name evidence="3" type="ORF">BKA10_000655</name>
</gene>
<comment type="similarity">
    <text evidence="1 2">Belongs to the CutC family.</text>
</comment>
<accession>A0AA40SME2</accession>
<reference evidence="3 4" key="1">
    <citation type="submission" date="2020-08" db="EMBL/GenBank/DDBJ databases">
        <title>Sequencing the genomes of 1000 actinobacteria strains.</title>
        <authorList>
            <person name="Klenk H.-P."/>
        </authorList>
    </citation>
    <scope>NUCLEOTIDE SEQUENCE [LARGE SCALE GENOMIC DNA]</scope>
    <source>
        <strain evidence="3 4">DSM 19600</strain>
    </source>
</reference>
<proteinExistence type="inferred from homology"/>
<dbReference type="HAMAP" id="MF_00795">
    <property type="entry name" value="CutC"/>
    <property type="match status" value="1"/>
</dbReference>